<dbReference type="AlphaFoldDB" id="Q4T4W5"/>
<feature type="region of interest" description="Disordered" evidence="1">
    <location>
        <begin position="111"/>
        <end position="133"/>
    </location>
</feature>
<organism evidence="2">
    <name type="scientific">Tetraodon nigroviridis</name>
    <name type="common">Spotted green pufferfish</name>
    <name type="synonym">Chelonodon nigroviridis</name>
    <dbReference type="NCBI Taxonomy" id="99883"/>
    <lineage>
        <taxon>Eukaryota</taxon>
        <taxon>Metazoa</taxon>
        <taxon>Chordata</taxon>
        <taxon>Craniata</taxon>
        <taxon>Vertebrata</taxon>
        <taxon>Euteleostomi</taxon>
        <taxon>Actinopterygii</taxon>
        <taxon>Neopterygii</taxon>
        <taxon>Teleostei</taxon>
        <taxon>Neoteleostei</taxon>
        <taxon>Acanthomorphata</taxon>
        <taxon>Eupercaria</taxon>
        <taxon>Tetraodontiformes</taxon>
        <taxon>Tetradontoidea</taxon>
        <taxon>Tetraodontidae</taxon>
        <taxon>Tetraodon</taxon>
    </lineage>
</organism>
<protein>
    <submittedName>
        <fullName evidence="2">(spotted green pufferfish) hypothetical protein</fullName>
    </submittedName>
</protein>
<sequence length="133" mass="14563">MTSRDNCGSRLLQPLVSVTKIGTQVSCHSKSLFFRCLSIKRSGPHAKMPQGEERRPSRGCGARFREGSRSGRSPGRIKINVSTGEEGVKICRRFGGRGGLWKCEGRAFEARPDSRSSAEAGREGGRRQLSPLD</sequence>
<dbReference type="EMBL" id="CAAE01009520">
    <property type="protein sequence ID" value="CAF92067.1"/>
    <property type="molecule type" value="Genomic_DNA"/>
</dbReference>
<name>Q4T4W5_TETNG</name>
<feature type="region of interest" description="Disordered" evidence="1">
    <location>
        <begin position="42"/>
        <end position="78"/>
    </location>
</feature>
<feature type="compositionally biased region" description="Basic and acidic residues" evidence="1">
    <location>
        <begin position="111"/>
        <end position="126"/>
    </location>
</feature>
<evidence type="ECO:0000313" key="2">
    <source>
        <dbReference type="EMBL" id="CAF92067.1"/>
    </source>
</evidence>
<accession>Q4T4W5</accession>
<reference evidence="2" key="1">
    <citation type="journal article" date="2004" name="Nature">
        <title>Genome duplication in the teleost fish Tetraodon nigroviridis reveals the early vertebrate proto-karyotype.</title>
        <authorList>
            <person name="Jaillon O."/>
            <person name="Aury J.-M."/>
            <person name="Brunet F."/>
            <person name="Petit J.-L."/>
            <person name="Stange-Thomann N."/>
            <person name="Mauceli E."/>
            <person name="Bouneau L."/>
            <person name="Fischer C."/>
            <person name="Ozouf-Costaz C."/>
            <person name="Bernot A."/>
            <person name="Nicaud S."/>
            <person name="Jaffe D."/>
            <person name="Fisher S."/>
            <person name="Lutfalla G."/>
            <person name="Dossat C."/>
            <person name="Segurens B."/>
            <person name="Dasilva C."/>
            <person name="Salanoubat M."/>
            <person name="Levy M."/>
            <person name="Boudet N."/>
            <person name="Castellano S."/>
            <person name="Anthouard V."/>
            <person name="Jubin C."/>
            <person name="Castelli V."/>
            <person name="Katinka M."/>
            <person name="Vacherie B."/>
            <person name="Biemont C."/>
            <person name="Skalli Z."/>
            <person name="Cattolico L."/>
            <person name="Poulain J."/>
            <person name="De Berardinis V."/>
            <person name="Cruaud C."/>
            <person name="Duprat S."/>
            <person name="Brottier P."/>
            <person name="Coutanceau J.-P."/>
            <person name="Gouzy J."/>
            <person name="Parra G."/>
            <person name="Lardier G."/>
            <person name="Chapple C."/>
            <person name="McKernan K.J."/>
            <person name="McEwan P."/>
            <person name="Bosak S."/>
            <person name="Kellis M."/>
            <person name="Volff J.-N."/>
            <person name="Guigo R."/>
            <person name="Zody M.C."/>
            <person name="Mesirov J."/>
            <person name="Lindblad-Toh K."/>
            <person name="Birren B."/>
            <person name="Nusbaum C."/>
            <person name="Kahn D."/>
            <person name="Robinson-Rechavi M."/>
            <person name="Laudet V."/>
            <person name="Schachter V."/>
            <person name="Quetier F."/>
            <person name="Saurin W."/>
            <person name="Scarpelli C."/>
            <person name="Wincker P."/>
            <person name="Lander E.S."/>
            <person name="Weissenbach J."/>
            <person name="Roest Crollius H."/>
        </authorList>
    </citation>
    <scope>NUCLEOTIDE SEQUENCE [LARGE SCALE GENOMIC DNA]</scope>
</reference>
<comment type="caution">
    <text evidence="2">The sequence shown here is derived from an EMBL/GenBank/DDBJ whole genome shotgun (WGS) entry which is preliminary data.</text>
</comment>
<gene>
    <name evidence="2" type="ORF">GSTENG00007118001</name>
</gene>
<proteinExistence type="predicted"/>
<evidence type="ECO:0000256" key="1">
    <source>
        <dbReference type="SAM" id="MobiDB-lite"/>
    </source>
</evidence>
<dbReference type="KEGG" id="tng:GSTEN00007118G001"/>
<reference evidence="2" key="2">
    <citation type="submission" date="2004-02" db="EMBL/GenBank/DDBJ databases">
        <authorList>
            <consortium name="Genoscope"/>
            <consortium name="Whitehead Institute Centre for Genome Research"/>
        </authorList>
    </citation>
    <scope>NUCLEOTIDE SEQUENCE</scope>
</reference>
<dbReference type="OrthoDB" id="10678055at2759"/>